<dbReference type="Gene3D" id="3.40.50.300">
    <property type="entry name" value="P-loop containing nucleotide triphosphate hydrolases"/>
    <property type="match status" value="1"/>
</dbReference>
<dbReference type="PANTHER" id="PTHR37291">
    <property type="entry name" value="5-METHYLCYTOSINE-SPECIFIC RESTRICTION ENZYME B"/>
    <property type="match status" value="1"/>
</dbReference>
<feature type="domain" description="AAA+ ATPase" evidence="1">
    <location>
        <begin position="598"/>
        <end position="761"/>
    </location>
</feature>
<evidence type="ECO:0000259" key="1">
    <source>
        <dbReference type="SMART" id="SM00382"/>
    </source>
</evidence>
<dbReference type="SMART" id="SM00382">
    <property type="entry name" value="AAA"/>
    <property type="match status" value="1"/>
</dbReference>
<dbReference type="EMBL" id="CP053452">
    <property type="protein sequence ID" value="QJW93513.1"/>
    <property type="molecule type" value="Genomic_DNA"/>
</dbReference>
<name>A0A6M5YJR0_9BACT</name>
<evidence type="ECO:0000313" key="2">
    <source>
        <dbReference type="EMBL" id="QJW93513.1"/>
    </source>
</evidence>
<dbReference type="CDD" id="cd00009">
    <property type="entry name" value="AAA"/>
    <property type="match status" value="1"/>
</dbReference>
<dbReference type="InterPro" id="IPR027417">
    <property type="entry name" value="P-loop_NTPase"/>
</dbReference>
<protein>
    <recommendedName>
        <fullName evidence="1">AAA+ ATPase domain-containing protein</fullName>
    </recommendedName>
</protein>
<evidence type="ECO:0000313" key="3">
    <source>
        <dbReference type="Proteomes" id="UP000503447"/>
    </source>
</evidence>
<gene>
    <name evidence="2" type="ORF">FTUN_1020</name>
</gene>
<dbReference type="RefSeq" id="WP_171469687.1">
    <property type="nucleotide sequence ID" value="NZ_CP053452.2"/>
</dbReference>
<organism evidence="2 3">
    <name type="scientific">Frigoriglobus tundricola</name>
    <dbReference type="NCBI Taxonomy" id="2774151"/>
    <lineage>
        <taxon>Bacteria</taxon>
        <taxon>Pseudomonadati</taxon>
        <taxon>Planctomycetota</taxon>
        <taxon>Planctomycetia</taxon>
        <taxon>Gemmatales</taxon>
        <taxon>Gemmataceae</taxon>
        <taxon>Frigoriglobus</taxon>
    </lineage>
</organism>
<dbReference type="Proteomes" id="UP000503447">
    <property type="component" value="Chromosome"/>
</dbReference>
<keyword evidence="3" id="KW-1185">Reference proteome</keyword>
<dbReference type="InterPro" id="IPR011704">
    <property type="entry name" value="ATPase_dyneun-rel_AAA"/>
</dbReference>
<dbReference type="PANTHER" id="PTHR37291:SF1">
    <property type="entry name" value="TYPE IV METHYL-DIRECTED RESTRICTION ENZYME ECOKMCRB SUBUNIT"/>
    <property type="match status" value="1"/>
</dbReference>
<proteinExistence type="predicted"/>
<accession>A0A6M5YJR0</accession>
<dbReference type="Pfam" id="PF09365">
    <property type="entry name" value="DUF2461"/>
    <property type="match status" value="1"/>
</dbReference>
<dbReference type="InterPro" id="IPR003593">
    <property type="entry name" value="AAA+_ATPase"/>
</dbReference>
<dbReference type="KEGG" id="ftj:FTUN_1020"/>
<dbReference type="Pfam" id="PF07728">
    <property type="entry name" value="AAA_5"/>
    <property type="match status" value="1"/>
</dbReference>
<dbReference type="GO" id="GO:0016887">
    <property type="term" value="F:ATP hydrolysis activity"/>
    <property type="evidence" value="ECO:0007669"/>
    <property type="project" value="InterPro"/>
</dbReference>
<dbReference type="SUPFAM" id="SSF52540">
    <property type="entry name" value="P-loop containing nucleoside triphosphate hydrolases"/>
    <property type="match status" value="1"/>
</dbReference>
<reference evidence="3" key="1">
    <citation type="submission" date="2020-05" db="EMBL/GenBank/DDBJ databases">
        <title>Frigoriglobus tundricola gen. nov., sp. nov., a psychrotolerant cellulolytic planctomycete of the family Gemmataceae with two divergent copies of 16S rRNA gene.</title>
        <authorList>
            <person name="Kulichevskaya I.S."/>
            <person name="Ivanova A.A."/>
            <person name="Naumoff D.G."/>
            <person name="Beletsky A.V."/>
            <person name="Rijpstra W.I.C."/>
            <person name="Sinninghe Damste J.S."/>
            <person name="Mardanov A.V."/>
            <person name="Ravin N.V."/>
            <person name="Dedysh S.N."/>
        </authorList>
    </citation>
    <scope>NUCLEOTIDE SEQUENCE [LARGE SCALE GENOMIC DNA]</scope>
    <source>
        <strain evidence="3">PL17</strain>
    </source>
</reference>
<sequence>MPHGNRTRTLPLVPLLSAYRASRVPAREGTRPALATAHFLDTATNEQLALALTEFIDAHLPVAFHPALVAGRVSFLRHAANHLIRGEDPLPERLARCVTPGEPYFVPGLGPGFWSALAASVEPDRVPRWCPAVERGLLRLGLLREVTGHVRSRFDAVCRACDALRETAPDLTAADAGDFLERVSRMIGRELPTSPGGPAAFAWAVTPEEIAQAVREVRARVPLQNRIRATSDERGAAVSDFQTATKAGDYAAAFVSFRVAFPDTRWETALPTLDDAYSAALTETDRARLWCDIACVLRERFRVHPLELADVLLALAAEPTLDTDLGDFGGFCTDSFAFLAELADANAKDWMTENRERYQFVLREPLVELCESVAERYIRPVLNREYGWDLECASKPGRAVTSICKNDFGRTGPYQPVQWITFYRKAQANKRADAQLFVRIAADGVNYGFHLGRTARDAGKQFRRNIQEHADAIFRALRTGGVFDECRFWAGEDLETTVPVKTAADLRAWAVHKTIAVGKHLTPDSPLLRQDELSGDILLTFDRLLPAFACAAEADPRPLLARRAGQPADEPPYDPASFHRETYLSEVWLDRVMNLLRLKKQLVLQGVPGTGKTHVARCLARLLTRDCADCVRLVQFHPSYSYEEFVEGIRARGAEVNGRSEVTFSVEDGVLCQFAEQAAARPSEPHVLVVDELNRGNLPRIFGELLYLLEYRDQAVTLPYSKRPFRLPDNLFLLATMNPLDRSAVALDQALRRRFSFVDMPSDAAVLASWLETHAPAEAAGATFGPRVVHLFEELNRRLARDLGPEKQIGHSVFMVPNLDGERLSAVWDHHVRPVLLDYLGGREDRLRDYTPERLLGARAEKRRVPKLATDPKD</sequence>
<dbReference type="InterPro" id="IPR052934">
    <property type="entry name" value="Methyl-DNA_Rec/Restrict_Enz"/>
</dbReference>
<dbReference type="AlphaFoldDB" id="A0A6M5YJR0"/>
<dbReference type="InterPro" id="IPR012808">
    <property type="entry name" value="CHP02453"/>
</dbReference>
<dbReference type="GO" id="GO:0005524">
    <property type="term" value="F:ATP binding"/>
    <property type="evidence" value="ECO:0007669"/>
    <property type="project" value="InterPro"/>
</dbReference>